<dbReference type="OrthoDB" id="9808002at2"/>
<evidence type="ECO:0000313" key="11">
    <source>
        <dbReference type="Proteomes" id="UP000198318"/>
    </source>
</evidence>
<dbReference type="GO" id="GO:0051536">
    <property type="term" value="F:iron-sulfur cluster binding"/>
    <property type="evidence" value="ECO:0007669"/>
    <property type="project" value="UniProtKB-KW"/>
</dbReference>
<accession>A0A239C8M1</accession>
<dbReference type="Gene3D" id="3.40.640.10">
    <property type="entry name" value="Type I PLP-dependent aspartate aminotransferase-like (Major domain)"/>
    <property type="match status" value="1"/>
</dbReference>
<comment type="cofactor">
    <cofactor evidence="1">
        <name>pyridoxal 5'-phosphate</name>
        <dbReference type="ChEBI" id="CHEBI:597326"/>
    </cofactor>
</comment>
<keyword evidence="4" id="KW-0479">Metal-binding</keyword>
<feature type="domain" description="Aminotransferase class V" evidence="9">
    <location>
        <begin position="16"/>
        <end position="370"/>
    </location>
</feature>
<keyword evidence="11" id="KW-1185">Reference proteome</keyword>
<keyword evidence="5" id="KW-0663">Pyridoxal phosphate</keyword>
<name>A0A239C8M1_9ACTN</name>
<dbReference type="Pfam" id="PF00266">
    <property type="entry name" value="Aminotran_5"/>
    <property type="match status" value="1"/>
</dbReference>
<dbReference type="GO" id="GO:0031071">
    <property type="term" value="F:cysteine desulfurase activity"/>
    <property type="evidence" value="ECO:0007669"/>
    <property type="project" value="UniProtKB-EC"/>
</dbReference>
<evidence type="ECO:0000313" key="10">
    <source>
        <dbReference type="EMBL" id="SNS16586.1"/>
    </source>
</evidence>
<dbReference type="InterPro" id="IPR016454">
    <property type="entry name" value="Cysteine_dSase"/>
</dbReference>
<comment type="similarity">
    <text evidence="2">Belongs to the class-V pyridoxal-phosphate-dependent aminotransferase family. NifS/IscS subfamily.</text>
</comment>
<proteinExistence type="inferred from homology"/>
<comment type="catalytic activity">
    <reaction evidence="8">
        <text>(sulfur carrier)-H + L-cysteine = (sulfur carrier)-SH + L-alanine</text>
        <dbReference type="Rhea" id="RHEA:43892"/>
        <dbReference type="Rhea" id="RHEA-COMP:14737"/>
        <dbReference type="Rhea" id="RHEA-COMP:14739"/>
        <dbReference type="ChEBI" id="CHEBI:29917"/>
        <dbReference type="ChEBI" id="CHEBI:35235"/>
        <dbReference type="ChEBI" id="CHEBI:57972"/>
        <dbReference type="ChEBI" id="CHEBI:64428"/>
        <dbReference type="EC" id="2.8.1.7"/>
    </reaction>
</comment>
<keyword evidence="7" id="KW-0411">Iron-sulfur</keyword>
<evidence type="ECO:0000256" key="7">
    <source>
        <dbReference type="ARBA" id="ARBA00023014"/>
    </source>
</evidence>
<evidence type="ECO:0000256" key="2">
    <source>
        <dbReference type="ARBA" id="ARBA00006490"/>
    </source>
</evidence>
<dbReference type="SUPFAM" id="SSF53383">
    <property type="entry name" value="PLP-dependent transferases"/>
    <property type="match status" value="1"/>
</dbReference>
<gene>
    <name evidence="10" type="ORF">SAMN05443665_1001287</name>
</gene>
<evidence type="ECO:0000256" key="3">
    <source>
        <dbReference type="ARBA" id="ARBA00022679"/>
    </source>
</evidence>
<dbReference type="PANTHER" id="PTHR11601">
    <property type="entry name" value="CYSTEINE DESULFURYLASE FAMILY MEMBER"/>
    <property type="match status" value="1"/>
</dbReference>
<sequence length="389" mass="40525">MADTSTAGAPSGVAYFDAASTEAPHPAARAALLEALDAGWADPARLYGPARAVRLLLDRARARVAGVLGARPDEVSFTSSGTQAVHLAVLGGLQARRRVGRHLVVSAVEHSSVLHAAELHERGGGEVTVVGVDRTGRVDPEDFAAALRPDTALACLQSANHEVGTVQPVAEAAEACRAARVPLFVDAAQSLGRADVPAGWSFLAGSAHKWGGPAGVGVLAVRKGTRWRSPLPDDEREGRRVPGFENVPAIVAAAAALEAYRAEMAADAPRVSALVDRIRAEVARTVPDVEVVGDPVRRLPHLVTFSCLYVEGEALLTELDRLGFAVSSGSSCTADTLRPSHVLEAMGVLTHGNVRVSLPRGVAAADVDRFLGVLPGAVARLRETLRAAT</sequence>
<dbReference type="AlphaFoldDB" id="A0A239C8M1"/>
<organism evidence="10 11">
    <name type="scientific">Actinomadura meyerae</name>
    <dbReference type="NCBI Taxonomy" id="240840"/>
    <lineage>
        <taxon>Bacteria</taxon>
        <taxon>Bacillati</taxon>
        <taxon>Actinomycetota</taxon>
        <taxon>Actinomycetes</taxon>
        <taxon>Streptosporangiales</taxon>
        <taxon>Thermomonosporaceae</taxon>
        <taxon>Actinomadura</taxon>
    </lineage>
</organism>
<keyword evidence="6" id="KW-0408">Iron</keyword>
<dbReference type="InterPro" id="IPR015421">
    <property type="entry name" value="PyrdxlP-dep_Trfase_major"/>
</dbReference>
<dbReference type="RefSeq" id="WP_089324015.1">
    <property type="nucleotide sequence ID" value="NZ_FZOR01000001.1"/>
</dbReference>
<evidence type="ECO:0000256" key="4">
    <source>
        <dbReference type="ARBA" id="ARBA00022723"/>
    </source>
</evidence>
<keyword evidence="3" id="KW-0808">Transferase</keyword>
<dbReference type="PIRSF" id="PIRSF005572">
    <property type="entry name" value="NifS"/>
    <property type="match status" value="1"/>
</dbReference>
<protein>
    <submittedName>
        <fullName evidence="10">Cysteine desulfurase</fullName>
    </submittedName>
</protein>
<evidence type="ECO:0000256" key="5">
    <source>
        <dbReference type="ARBA" id="ARBA00022898"/>
    </source>
</evidence>
<dbReference type="InterPro" id="IPR015422">
    <property type="entry name" value="PyrdxlP-dep_Trfase_small"/>
</dbReference>
<dbReference type="InterPro" id="IPR015424">
    <property type="entry name" value="PyrdxlP-dep_Trfase"/>
</dbReference>
<evidence type="ECO:0000259" key="9">
    <source>
        <dbReference type="Pfam" id="PF00266"/>
    </source>
</evidence>
<evidence type="ECO:0000256" key="6">
    <source>
        <dbReference type="ARBA" id="ARBA00023004"/>
    </source>
</evidence>
<dbReference type="GO" id="GO:0046872">
    <property type="term" value="F:metal ion binding"/>
    <property type="evidence" value="ECO:0007669"/>
    <property type="project" value="UniProtKB-KW"/>
</dbReference>
<dbReference type="InterPro" id="IPR000192">
    <property type="entry name" value="Aminotrans_V_dom"/>
</dbReference>
<reference evidence="10 11" key="1">
    <citation type="submission" date="2017-06" db="EMBL/GenBank/DDBJ databases">
        <authorList>
            <person name="Kim H.J."/>
            <person name="Triplett B.A."/>
        </authorList>
    </citation>
    <scope>NUCLEOTIDE SEQUENCE [LARGE SCALE GENOMIC DNA]</scope>
    <source>
        <strain evidence="10 11">DSM 44715</strain>
    </source>
</reference>
<dbReference type="Proteomes" id="UP000198318">
    <property type="component" value="Unassembled WGS sequence"/>
</dbReference>
<evidence type="ECO:0000256" key="8">
    <source>
        <dbReference type="ARBA" id="ARBA00050776"/>
    </source>
</evidence>
<evidence type="ECO:0000256" key="1">
    <source>
        <dbReference type="ARBA" id="ARBA00001933"/>
    </source>
</evidence>
<dbReference type="EMBL" id="FZOR01000001">
    <property type="protein sequence ID" value="SNS16586.1"/>
    <property type="molecule type" value="Genomic_DNA"/>
</dbReference>
<dbReference type="Gene3D" id="3.90.1150.10">
    <property type="entry name" value="Aspartate Aminotransferase, domain 1"/>
    <property type="match status" value="1"/>
</dbReference>
<dbReference type="PANTHER" id="PTHR11601:SF34">
    <property type="entry name" value="CYSTEINE DESULFURASE"/>
    <property type="match status" value="1"/>
</dbReference>